<accession>A0A6A4R9S5</accession>
<proteinExistence type="predicted"/>
<name>A0A6A4R9S5_9RHOB</name>
<evidence type="ECO:0000313" key="2">
    <source>
        <dbReference type="Proteomes" id="UP000441586"/>
    </source>
</evidence>
<dbReference type="AlphaFoldDB" id="A0A6A4R9S5"/>
<protein>
    <recommendedName>
        <fullName evidence="3">Transposase</fullName>
    </recommendedName>
</protein>
<organism evidence="1 2">
    <name type="scientific">Parasedimentitalea maritima</name>
    <dbReference type="NCBI Taxonomy" id="2578117"/>
    <lineage>
        <taxon>Bacteria</taxon>
        <taxon>Pseudomonadati</taxon>
        <taxon>Pseudomonadota</taxon>
        <taxon>Alphaproteobacteria</taxon>
        <taxon>Rhodobacterales</taxon>
        <taxon>Paracoccaceae</taxon>
        <taxon>Parasedimentitalea</taxon>
    </lineage>
</organism>
<comment type="caution">
    <text evidence="1">The sequence shown here is derived from an EMBL/GenBank/DDBJ whole genome shotgun (WGS) entry which is preliminary data.</text>
</comment>
<evidence type="ECO:0000313" key="1">
    <source>
        <dbReference type="EMBL" id="KAE9623442.1"/>
    </source>
</evidence>
<dbReference type="Proteomes" id="UP000441586">
    <property type="component" value="Unassembled WGS sequence"/>
</dbReference>
<dbReference type="EMBL" id="WSFO01000087">
    <property type="protein sequence ID" value="KAE9623442.1"/>
    <property type="molecule type" value="Genomic_DNA"/>
</dbReference>
<gene>
    <name evidence="1" type="ORF">GP644_23745</name>
</gene>
<sequence length="59" mass="6688">MRQTTGTRKSPGEKIVKDIKRATRKHYSSEEKIRIVLDGLRGEDNETLSAIGPRTMVEC</sequence>
<reference evidence="1 2" key="1">
    <citation type="submission" date="2019-12" db="EMBL/GenBank/DDBJ databases">
        <authorList>
            <person name="Zhang Y.-J."/>
        </authorList>
    </citation>
    <scope>NUCLEOTIDE SEQUENCE [LARGE SCALE GENOMIC DNA]</scope>
    <source>
        <strain evidence="1 2">H18S-6</strain>
    </source>
</reference>
<evidence type="ECO:0008006" key="3">
    <source>
        <dbReference type="Google" id="ProtNLM"/>
    </source>
</evidence>